<evidence type="ECO:0000313" key="1">
    <source>
        <dbReference type="EMBL" id="HIX58159.1"/>
    </source>
</evidence>
<comment type="caution">
    <text evidence="1">The sequence shown here is derived from an EMBL/GenBank/DDBJ whole genome shotgun (WGS) entry which is preliminary data.</text>
</comment>
<dbReference type="PIRSF" id="PIRSF037263">
    <property type="entry name" value="DUF951_bac"/>
    <property type="match status" value="1"/>
</dbReference>
<name>A0A9D1WFT0_9FIRM</name>
<sequence length="63" mass="7155">MAGYLYEVGDVVTLKKKHPCGSQDWEILRVGADFRLKCAGCGHQIMVPRKLVEKNTRKLQKNP</sequence>
<gene>
    <name evidence="1" type="ORF">IAA45_00370</name>
</gene>
<dbReference type="PANTHER" id="PTHR38455">
    <property type="entry name" value="HYPOTHETICAL CYTOSOLIC PROTEIN"/>
    <property type="match status" value="1"/>
</dbReference>
<dbReference type="EMBL" id="DXEX01000009">
    <property type="protein sequence ID" value="HIX58159.1"/>
    <property type="molecule type" value="Genomic_DNA"/>
</dbReference>
<accession>A0A9D1WFT0</accession>
<dbReference type="PANTHER" id="PTHR38455:SF1">
    <property type="entry name" value="DUF951 DOMAIN-CONTAINING PROTEIN"/>
    <property type="match status" value="1"/>
</dbReference>
<dbReference type="AlphaFoldDB" id="A0A9D1WFT0"/>
<dbReference type="InterPro" id="IPR009296">
    <property type="entry name" value="DUF951"/>
</dbReference>
<dbReference type="Proteomes" id="UP000886817">
    <property type="component" value="Unassembled WGS sequence"/>
</dbReference>
<organism evidence="1 2">
    <name type="scientific">Candidatus Blautia gallistercoris</name>
    <dbReference type="NCBI Taxonomy" id="2838490"/>
    <lineage>
        <taxon>Bacteria</taxon>
        <taxon>Bacillati</taxon>
        <taxon>Bacillota</taxon>
        <taxon>Clostridia</taxon>
        <taxon>Lachnospirales</taxon>
        <taxon>Lachnospiraceae</taxon>
        <taxon>Blautia</taxon>
    </lineage>
</organism>
<reference evidence="1" key="2">
    <citation type="submission" date="2021-04" db="EMBL/GenBank/DDBJ databases">
        <authorList>
            <person name="Gilroy R."/>
        </authorList>
    </citation>
    <scope>NUCLEOTIDE SEQUENCE</scope>
    <source>
        <strain evidence="1">ChiSjej1B19-8411</strain>
    </source>
</reference>
<reference evidence="1" key="1">
    <citation type="journal article" date="2021" name="PeerJ">
        <title>Extensive microbial diversity within the chicken gut microbiome revealed by metagenomics and culture.</title>
        <authorList>
            <person name="Gilroy R."/>
            <person name="Ravi A."/>
            <person name="Getino M."/>
            <person name="Pursley I."/>
            <person name="Horton D.L."/>
            <person name="Alikhan N.F."/>
            <person name="Baker D."/>
            <person name="Gharbi K."/>
            <person name="Hall N."/>
            <person name="Watson M."/>
            <person name="Adriaenssens E.M."/>
            <person name="Foster-Nyarko E."/>
            <person name="Jarju S."/>
            <person name="Secka A."/>
            <person name="Antonio M."/>
            <person name="Oren A."/>
            <person name="Chaudhuri R.R."/>
            <person name="La Ragione R."/>
            <person name="Hildebrand F."/>
            <person name="Pallen M.J."/>
        </authorList>
    </citation>
    <scope>NUCLEOTIDE SEQUENCE</scope>
    <source>
        <strain evidence="1">ChiSjej1B19-8411</strain>
    </source>
</reference>
<evidence type="ECO:0000313" key="2">
    <source>
        <dbReference type="Proteomes" id="UP000886817"/>
    </source>
</evidence>
<protein>
    <submittedName>
        <fullName evidence="1">DUF951 domain-containing protein</fullName>
    </submittedName>
</protein>
<proteinExistence type="predicted"/>
<dbReference type="Pfam" id="PF06107">
    <property type="entry name" value="DUF951"/>
    <property type="match status" value="1"/>
</dbReference>